<evidence type="ECO:0000313" key="3">
    <source>
        <dbReference type="Proteomes" id="UP000199306"/>
    </source>
</evidence>
<keyword evidence="3" id="KW-1185">Reference proteome</keyword>
<dbReference type="STRING" id="1079859.SAMN04515674_103398"/>
<gene>
    <name evidence="2" type="ORF">SAMN04515674_103398</name>
</gene>
<evidence type="ECO:0000256" key="1">
    <source>
        <dbReference type="SAM" id="Phobius"/>
    </source>
</evidence>
<keyword evidence="1" id="KW-0472">Membrane</keyword>
<evidence type="ECO:0000313" key="2">
    <source>
        <dbReference type="EMBL" id="SFP50524.1"/>
    </source>
</evidence>
<feature type="transmembrane region" description="Helical" evidence="1">
    <location>
        <begin position="7"/>
        <end position="28"/>
    </location>
</feature>
<reference evidence="2 3" key="1">
    <citation type="submission" date="2016-10" db="EMBL/GenBank/DDBJ databases">
        <authorList>
            <person name="de Groot N.N."/>
        </authorList>
    </citation>
    <scope>NUCLEOTIDE SEQUENCE [LARGE SCALE GENOMIC DNA]</scope>
    <source>
        <strain evidence="3">E92,LMG 26720,CCM 7988</strain>
    </source>
</reference>
<name>A0A1I5QW52_9BACT</name>
<dbReference type="EMBL" id="FOXH01000003">
    <property type="protein sequence ID" value="SFP50524.1"/>
    <property type="molecule type" value="Genomic_DNA"/>
</dbReference>
<dbReference type="AlphaFoldDB" id="A0A1I5QW52"/>
<keyword evidence="1" id="KW-1133">Transmembrane helix</keyword>
<organism evidence="2 3">
    <name type="scientific">Pseudarcicella hirudinis</name>
    <dbReference type="NCBI Taxonomy" id="1079859"/>
    <lineage>
        <taxon>Bacteria</taxon>
        <taxon>Pseudomonadati</taxon>
        <taxon>Bacteroidota</taxon>
        <taxon>Cytophagia</taxon>
        <taxon>Cytophagales</taxon>
        <taxon>Flectobacillaceae</taxon>
        <taxon>Pseudarcicella</taxon>
    </lineage>
</organism>
<proteinExistence type="predicted"/>
<accession>A0A1I5QW52</accession>
<sequence>MKVNKKLAKRVMIVVALIGGIVTMSSIFNESSANRAANCLWDGCECPTNDLGNCMCG</sequence>
<dbReference type="Proteomes" id="UP000199306">
    <property type="component" value="Unassembled WGS sequence"/>
</dbReference>
<protein>
    <submittedName>
        <fullName evidence="2">Uncharacterized protein</fullName>
    </submittedName>
</protein>
<keyword evidence="1" id="KW-0812">Transmembrane</keyword>